<dbReference type="Proteomes" id="UP000029723">
    <property type="component" value="Unassembled WGS sequence"/>
</dbReference>
<keyword evidence="3" id="KW-0808">Transferase</keyword>
<dbReference type="InterPro" id="IPR004358">
    <property type="entry name" value="Sig_transdc_His_kin-like_C"/>
</dbReference>
<comment type="caution">
    <text evidence="9">The sequence shown here is derived from an EMBL/GenBank/DDBJ whole genome shotgun (WGS) entry which is preliminary data.</text>
</comment>
<evidence type="ECO:0000313" key="10">
    <source>
        <dbReference type="Proteomes" id="UP000029723"/>
    </source>
</evidence>
<evidence type="ECO:0000256" key="5">
    <source>
        <dbReference type="ARBA" id="ARBA00022777"/>
    </source>
</evidence>
<keyword evidence="4" id="KW-0547">Nucleotide-binding</keyword>
<dbReference type="PRINTS" id="PR00344">
    <property type="entry name" value="BCTRLSENSOR"/>
</dbReference>
<dbReference type="InterPro" id="IPR005467">
    <property type="entry name" value="His_kinase_dom"/>
</dbReference>
<dbReference type="GO" id="GO:0005524">
    <property type="term" value="F:ATP binding"/>
    <property type="evidence" value="ECO:0007669"/>
    <property type="project" value="UniProtKB-KW"/>
</dbReference>
<dbReference type="PROSITE" id="PS50109">
    <property type="entry name" value="HIS_KIN"/>
    <property type="match status" value="1"/>
</dbReference>
<dbReference type="AlphaFoldDB" id="A0A098YUY7"/>
<evidence type="ECO:0000256" key="3">
    <source>
        <dbReference type="ARBA" id="ARBA00022679"/>
    </source>
</evidence>
<dbReference type="SMART" id="SM00387">
    <property type="entry name" value="HATPase_c"/>
    <property type="match status" value="1"/>
</dbReference>
<gene>
    <name evidence="9" type="ORF">HMPREF9304_00425</name>
</gene>
<dbReference type="Pfam" id="PF13589">
    <property type="entry name" value="HATPase_c_3"/>
    <property type="match status" value="1"/>
</dbReference>
<organism evidence="9 10">
    <name type="scientific">Hoylesella timonensis S9-PR14</name>
    <dbReference type="NCBI Taxonomy" id="1401062"/>
    <lineage>
        <taxon>Bacteria</taxon>
        <taxon>Pseudomonadati</taxon>
        <taxon>Bacteroidota</taxon>
        <taxon>Bacteroidia</taxon>
        <taxon>Bacteroidales</taxon>
        <taxon>Prevotellaceae</taxon>
        <taxon>Hoylesella</taxon>
    </lineage>
</organism>
<dbReference type="GO" id="GO:0004673">
    <property type="term" value="F:protein histidine kinase activity"/>
    <property type="evidence" value="ECO:0007669"/>
    <property type="project" value="UniProtKB-EC"/>
</dbReference>
<sequence>MDDNHKLKWRFDVSTFRLIGRDLITDRVTALFELVKNCYDANAQNVNVIFENVGAGKKQAVIRVEDDGYGMSFEDIRDKWMVIGTSSKRARPYSPKPFNRKCVGEKGIGRFAVDKLGDKVSVITKKEGEEKWLKVDIDWTAYYTETEKEADIRLFTDMENVYTYNDAENPDVSGTKLIITSIREPWTKKEIEHLMREISKIVSPFANLSYPFKVRVISPEFDIDQESIRTLDDFNNATISLSIDFDETKKLQQSIFYDKEKSSFNYHLIPLKSFGGIRMKIFFFDEPARRNYRKAFPNDPIDGFKVYRDGIIATPFAETNEIQDLKRDILGIDKRVYQDIFNRISTREFLGVIDITKNGNPQIIDATNRQDFVDNDEYREMKKFIITQLNALQDYKVEMRQAKRDNAQEGLKAASDDISSLVEAFNDIVAQKPELKQTVEPLIKQVRKTGRSVKTAISEQKKALEDFTRKENIYMSIMSLQQFAINITHAVRTTLNQIRDRVEFFYRYYPDPEEEELFILYSKEMYERFKVLNRVINYMLSYSQSNLTPEEVDLKTTFEEILGEYDDVFSREGISLQTDFPDKIVLNANRQFFRDILQNLIDNSVKAMAKSKPKVIRCSYEVQNDMLEILVSDTGIGIPQEDHEQIFALYYTTTELQGGAGIGLYIVKTRVQSLGGSVAVVDSEFGEIGTTIKITIPFKK</sequence>
<keyword evidence="6" id="KW-0067">ATP-binding</keyword>
<dbReference type="EC" id="2.7.13.3" evidence="2"/>
<feature type="domain" description="Histidine kinase" evidence="8">
    <location>
        <begin position="486"/>
        <end position="700"/>
    </location>
</feature>
<evidence type="ECO:0000313" key="9">
    <source>
        <dbReference type="EMBL" id="KGI23146.1"/>
    </source>
</evidence>
<evidence type="ECO:0000256" key="4">
    <source>
        <dbReference type="ARBA" id="ARBA00022741"/>
    </source>
</evidence>
<dbReference type="GO" id="GO:0030295">
    <property type="term" value="F:protein kinase activator activity"/>
    <property type="evidence" value="ECO:0007669"/>
    <property type="project" value="TreeGrafter"/>
</dbReference>
<dbReference type="RefSeq" id="WP_036925622.1">
    <property type="nucleotide sequence ID" value="NZ_JRPQ01000005.1"/>
</dbReference>
<dbReference type="SUPFAM" id="SSF55874">
    <property type="entry name" value="ATPase domain of HSP90 chaperone/DNA topoisomerase II/histidine kinase"/>
    <property type="match status" value="2"/>
</dbReference>
<dbReference type="InterPro" id="IPR036890">
    <property type="entry name" value="HATPase_C_sf"/>
</dbReference>
<accession>A0A098YUY7</accession>
<dbReference type="InterPro" id="IPR050351">
    <property type="entry name" value="BphY/WalK/GraS-like"/>
</dbReference>
<dbReference type="EMBL" id="JRPQ01000005">
    <property type="protein sequence ID" value="KGI23146.1"/>
    <property type="molecule type" value="Genomic_DNA"/>
</dbReference>
<evidence type="ECO:0000259" key="8">
    <source>
        <dbReference type="PROSITE" id="PS50109"/>
    </source>
</evidence>
<evidence type="ECO:0000256" key="1">
    <source>
        <dbReference type="ARBA" id="ARBA00000085"/>
    </source>
</evidence>
<evidence type="ECO:0000256" key="7">
    <source>
        <dbReference type="ARBA" id="ARBA00023012"/>
    </source>
</evidence>
<dbReference type="OrthoDB" id="9816482at2"/>
<keyword evidence="5" id="KW-0418">Kinase</keyword>
<dbReference type="Gene3D" id="3.30.565.10">
    <property type="entry name" value="Histidine kinase-like ATPase, C-terminal domain"/>
    <property type="match status" value="2"/>
</dbReference>
<dbReference type="PANTHER" id="PTHR42878">
    <property type="entry name" value="TWO-COMPONENT HISTIDINE KINASE"/>
    <property type="match status" value="1"/>
</dbReference>
<dbReference type="InterPro" id="IPR003594">
    <property type="entry name" value="HATPase_dom"/>
</dbReference>
<dbReference type="Pfam" id="PF02518">
    <property type="entry name" value="HATPase_c"/>
    <property type="match status" value="1"/>
</dbReference>
<protein>
    <recommendedName>
        <fullName evidence="2">histidine kinase</fullName>
        <ecNumber evidence="2">2.7.13.3</ecNumber>
    </recommendedName>
</protein>
<dbReference type="GO" id="GO:0000156">
    <property type="term" value="F:phosphorelay response regulator activity"/>
    <property type="evidence" value="ECO:0007669"/>
    <property type="project" value="TreeGrafter"/>
</dbReference>
<dbReference type="GO" id="GO:0007234">
    <property type="term" value="P:osmosensory signaling via phosphorelay pathway"/>
    <property type="evidence" value="ECO:0007669"/>
    <property type="project" value="TreeGrafter"/>
</dbReference>
<reference evidence="9 10" key="1">
    <citation type="submission" date="2014-07" db="EMBL/GenBank/DDBJ databases">
        <authorList>
            <person name="McCorrison J."/>
            <person name="Sanka R."/>
            <person name="Torralba M."/>
            <person name="Gillis M."/>
            <person name="Haft D.H."/>
            <person name="Methe B."/>
            <person name="Sutton G."/>
            <person name="Nelson K.E."/>
        </authorList>
    </citation>
    <scope>NUCLEOTIDE SEQUENCE [LARGE SCALE GENOMIC DNA]</scope>
    <source>
        <strain evidence="9 10">S9-PR14</strain>
    </source>
</reference>
<evidence type="ECO:0000256" key="6">
    <source>
        <dbReference type="ARBA" id="ARBA00022840"/>
    </source>
</evidence>
<proteinExistence type="predicted"/>
<name>A0A098YUY7_9BACT</name>
<comment type="catalytic activity">
    <reaction evidence="1">
        <text>ATP + protein L-histidine = ADP + protein N-phospho-L-histidine.</text>
        <dbReference type="EC" id="2.7.13.3"/>
    </reaction>
</comment>
<dbReference type="PANTHER" id="PTHR42878:SF7">
    <property type="entry name" value="SENSOR HISTIDINE KINASE GLRK"/>
    <property type="match status" value="1"/>
</dbReference>
<keyword evidence="7" id="KW-0902">Two-component regulatory system</keyword>
<evidence type="ECO:0000256" key="2">
    <source>
        <dbReference type="ARBA" id="ARBA00012438"/>
    </source>
</evidence>